<dbReference type="InterPro" id="IPR027417">
    <property type="entry name" value="P-loop_NTPase"/>
</dbReference>
<evidence type="ECO:0000256" key="9">
    <source>
        <dbReference type="ARBA" id="ARBA00023141"/>
    </source>
</evidence>
<dbReference type="GO" id="GO:0009423">
    <property type="term" value="P:chorismate biosynthetic process"/>
    <property type="evidence" value="ECO:0007669"/>
    <property type="project" value="UniProtKB-UniPathway"/>
</dbReference>
<dbReference type="InterPro" id="IPR031322">
    <property type="entry name" value="Shikimate/glucono_kinase"/>
</dbReference>
<evidence type="ECO:0000313" key="11">
    <source>
        <dbReference type="EMBL" id="SVA30016.1"/>
    </source>
</evidence>
<dbReference type="GO" id="GO:0005829">
    <property type="term" value="C:cytosol"/>
    <property type="evidence" value="ECO:0007669"/>
    <property type="project" value="TreeGrafter"/>
</dbReference>
<dbReference type="InterPro" id="IPR023000">
    <property type="entry name" value="Shikimate_kinase_CS"/>
</dbReference>
<dbReference type="HAMAP" id="MF_00109">
    <property type="entry name" value="Shikimate_kinase"/>
    <property type="match status" value="1"/>
</dbReference>
<sequence>MDPIPADAPRRHLALVGLMGAGKTSVGVSVAARSGRRHVDLDRAVMQLAGRSIGVLFREGGETAFREVEQEALALQLSAGDPIVLSTGGGVLVREANRLALARSATVVWLRATPETLAARVGDPAGRPLLADGEPLEVLKRLAVERGPTYESAADVVLDTDGLTVAEVGSLVLEAVSTAGGASR</sequence>
<dbReference type="Pfam" id="PF01202">
    <property type="entry name" value="SKI"/>
    <property type="match status" value="1"/>
</dbReference>
<dbReference type="PANTHER" id="PTHR21087:SF16">
    <property type="entry name" value="SHIKIMATE KINASE 1, CHLOROPLASTIC"/>
    <property type="match status" value="1"/>
</dbReference>
<keyword evidence="4" id="KW-0028">Amino-acid biosynthesis</keyword>
<gene>
    <name evidence="11" type="ORF">METZ01_LOCUS82870</name>
</gene>
<keyword evidence="8" id="KW-0067">ATP-binding</keyword>
<protein>
    <recommendedName>
        <fullName evidence="3">shikimate kinase</fullName>
        <ecNumber evidence="3">2.7.1.71</ecNumber>
    </recommendedName>
</protein>
<dbReference type="EC" id="2.7.1.71" evidence="3"/>
<dbReference type="EMBL" id="UINC01006852">
    <property type="protein sequence ID" value="SVA30016.1"/>
    <property type="molecule type" value="Genomic_DNA"/>
</dbReference>
<name>A0A381UPD8_9ZZZZ</name>
<dbReference type="InterPro" id="IPR000623">
    <property type="entry name" value="Shikimate_kinase/TSH1"/>
</dbReference>
<evidence type="ECO:0000256" key="4">
    <source>
        <dbReference type="ARBA" id="ARBA00022605"/>
    </source>
</evidence>
<dbReference type="Gene3D" id="3.40.50.300">
    <property type="entry name" value="P-loop containing nucleotide triphosphate hydrolases"/>
    <property type="match status" value="1"/>
</dbReference>
<dbReference type="AlphaFoldDB" id="A0A381UPD8"/>
<keyword evidence="7" id="KW-0418">Kinase</keyword>
<dbReference type="PROSITE" id="PS01128">
    <property type="entry name" value="SHIKIMATE_KINASE"/>
    <property type="match status" value="1"/>
</dbReference>
<comment type="similarity">
    <text evidence="2">Belongs to the shikimate kinase family.</text>
</comment>
<evidence type="ECO:0000256" key="1">
    <source>
        <dbReference type="ARBA" id="ARBA00004842"/>
    </source>
</evidence>
<evidence type="ECO:0000256" key="6">
    <source>
        <dbReference type="ARBA" id="ARBA00022741"/>
    </source>
</evidence>
<dbReference type="GO" id="GO:0008652">
    <property type="term" value="P:amino acid biosynthetic process"/>
    <property type="evidence" value="ECO:0007669"/>
    <property type="project" value="UniProtKB-KW"/>
</dbReference>
<comment type="pathway">
    <text evidence="1">Metabolic intermediate biosynthesis; chorismate biosynthesis; chorismate from D-erythrose 4-phosphate and phosphoenolpyruvate: step 5/7.</text>
</comment>
<evidence type="ECO:0000256" key="3">
    <source>
        <dbReference type="ARBA" id="ARBA00012154"/>
    </source>
</evidence>
<proteinExistence type="inferred from homology"/>
<dbReference type="GO" id="GO:0009073">
    <property type="term" value="P:aromatic amino acid family biosynthetic process"/>
    <property type="evidence" value="ECO:0007669"/>
    <property type="project" value="UniProtKB-KW"/>
</dbReference>
<dbReference type="CDD" id="cd00464">
    <property type="entry name" value="SK"/>
    <property type="match status" value="1"/>
</dbReference>
<keyword evidence="6" id="KW-0547">Nucleotide-binding</keyword>
<dbReference type="GO" id="GO:0004765">
    <property type="term" value="F:shikimate kinase activity"/>
    <property type="evidence" value="ECO:0007669"/>
    <property type="project" value="UniProtKB-EC"/>
</dbReference>
<dbReference type="PANTHER" id="PTHR21087">
    <property type="entry name" value="SHIKIMATE KINASE"/>
    <property type="match status" value="1"/>
</dbReference>
<evidence type="ECO:0000256" key="8">
    <source>
        <dbReference type="ARBA" id="ARBA00022840"/>
    </source>
</evidence>
<dbReference type="SUPFAM" id="SSF52540">
    <property type="entry name" value="P-loop containing nucleoside triphosphate hydrolases"/>
    <property type="match status" value="1"/>
</dbReference>
<keyword evidence="9" id="KW-0057">Aromatic amino acid biosynthesis</keyword>
<evidence type="ECO:0000256" key="5">
    <source>
        <dbReference type="ARBA" id="ARBA00022679"/>
    </source>
</evidence>
<evidence type="ECO:0000256" key="10">
    <source>
        <dbReference type="ARBA" id="ARBA00048567"/>
    </source>
</evidence>
<accession>A0A381UPD8</accession>
<dbReference type="PRINTS" id="PR01100">
    <property type="entry name" value="SHIKIMTKNASE"/>
</dbReference>
<evidence type="ECO:0000256" key="7">
    <source>
        <dbReference type="ARBA" id="ARBA00022777"/>
    </source>
</evidence>
<organism evidence="11">
    <name type="scientific">marine metagenome</name>
    <dbReference type="NCBI Taxonomy" id="408172"/>
    <lineage>
        <taxon>unclassified sequences</taxon>
        <taxon>metagenomes</taxon>
        <taxon>ecological metagenomes</taxon>
    </lineage>
</organism>
<reference evidence="11" key="1">
    <citation type="submission" date="2018-05" db="EMBL/GenBank/DDBJ databases">
        <authorList>
            <person name="Lanie J.A."/>
            <person name="Ng W.-L."/>
            <person name="Kazmierczak K.M."/>
            <person name="Andrzejewski T.M."/>
            <person name="Davidsen T.M."/>
            <person name="Wayne K.J."/>
            <person name="Tettelin H."/>
            <person name="Glass J.I."/>
            <person name="Rusch D."/>
            <person name="Podicherti R."/>
            <person name="Tsui H.-C.T."/>
            <person name="Winkler M.E."/>
        </authorList>
    </citation>
    <scope>NUCLEOTIDE SEQUENCE</scope>
</reference>
<comment type="catalytic activity">
    <reaction evidence="10">
        <text>shikimate + ATP = 3-phosphoshikimate + ADP + H(+)</text>
        <dbReference type="Rhea" id="RHEA:13121"/>
        <dbReference type="ChEBI" id="CHEBI:15378"/>
        <dbReference type="ChEBI" id="CHEBI:30616"/>
        <dbReference type="ChEBI" id="CHEBI:36208"/>
        <dbReference type="ChEBI" id="CHEBI:145989"/>
        <dbReference type="ChEBI" id="CHEBI:456216"/>
        <dbReference type="EC" id="2.7.1.71"/>
    </reaction>
</comment>
<keyword evidence="5" id="KW-0808">Transferase</keyword>
<dbReference type="GO" id="GO:0005524">
    <property type="term" value="F:ATP binding"/>
    <property type="evidence" value="ECO:0007669"/>
    <property type="project" value="UniProtKB-KW"/>
</dbReference>
<evidence type="ECO:0000256" key="2">
    <source>
        <dbReference type="ARBA" id="ARBA00006997"/>
    </source>
</evidence>
<dbReference type="UniPathway" id="UPA00053">
    <property type="reaction ID" value="UER00088"/>
</dbReference>